<evidence type="ECO:0000256" key="3">
    <source>
        <dbReference type="ARBA" id="ARBA00022692"/>
    </source>
</evidence>
<evidence type="ECO:0000256" key="8">
    <source>
        <dbReference type="RuleBase" id="RU363132"/>
    </source>
</evidence>
<dbReference type="KEGG" id="dzi:111307734"/>
<dbReference type="InterPro" id="IPR036291">
    <property type="entry name" value="NAD(P)-bd_dom_sf"/>
</dbReference>
<sequence length="593" mass="65878">MVVTTANDVAFGDWSETRTCVVLGGRGFLGRTLVTRLLRLGGWIVRVADSSSHSLQLDPSSASDSLLSDALCSGQASFCHVDVRDTSQIIKVTKGADVVFYMEPTDLDTHDFCNCYMIIVQGAKNVINACRESKVRRLVYNSSADVVFDGSQDILNGDESFTCPGKFQDMLIDLKFQAEGLIRLANNIDGLLTCVLRPSNAFGPGDTQLVPLLVNLAKSGLAKFVAGSGENMSDFTYAENVAHAHICAAETLDSRIVSVAGKAFFITNLEPVMFWEFVSLILGGLGYQRPFIKVPTWMVSYILSLRQCINDKLRFRKYSVSPHYILQLASHTRTFDCSAAQKHLGYSPVVSLEDGVKSTIESFSHLAKDSSFMTYSNFNEQSKAEKLLGSGIVADVLLWRDEKRTFTCFLTLALVFYWFFLCGSTFMSSTAKLLLLVTVFLYGYGILSSNICGFTVERISSSCFEIPESAVKNSIRSMSYMWNRGARNIRLLAKGEDWGKFFKVVVFLYFAKLSLSYSLAVLIGIALVFAFTAFFVYEQYESEIDGIGEVLFYGIMESKGLLLRTLPASITSFLQNYNILHEEKAPAVVKEWE</sequence>
<evidence type="ECO:0000256" key="4">
    <source>
        <dbReference type="ARBA" id="ARBA00022824"/>
    </source>
</evidence>
<keyword evidence="7 8" id="KW-0472">Membrane</keyword>
<dbReference type="InterPro" id="IPR002225">
    <property type="entry name" value="3Beta_OHSteriod_DH/Estase"/>
</dbReference>
<comment type="similarity">
    <text evidence="2">Belongs to the 3-beta-HSD family.</text>
</comment>
<feature type="transmembrane region" description="Helical" evidence="8">
    <location>
        <begin position="517"/>
        <end position="537"/>
    </location>
</feature>
<dbReference type="OrthoDB" id="10058185at2759"/>
<dbReference type="Pfam" id="PF01073">
    <property type="entry name" value="3Beta_HSD"/>
    <property type="match status" value="1"/>
</dbReference>
<evidence type="ECO:0000256" key="7">
    <source>
        <dbReference type="ARBA" id="ARBA00023136"/>
    </source>
</evidence>
<dbReference type="PANTHER" id="PTHR43245:SF51">
    <property type="entry name" value="SHORT CHAIN DEHYDROGENASE_REDUCTASE FAMILY 42E, MEMBER 2"/>
    <property type="match status" value="1"/>
</dbReference>
<feature type="domain" description="Reticulon" evidence="9">
    <location>
        <begin position="393"/>
        <end position="593"/>
    </location>
</feature>
<evidence type="ECO:0000256" key="2">
    <source>
        <dbReference type="ARBA" id="ARBA00009219"/>
    </source>
</evidence>
<keyword evidence="4 8" id="KW-0256">Endoplasmic reticulum</keyword>
<feature type="transmembrane region" description="Helical" evidence="8">
    <location>
        <begin position="406"/>
        <end position="427"/>
    </location>
</feature>
<dbReference type="GO" id="GO:0006694">
    <property type="term" value="P:steroid biosynthetic process"/>
    <property type="evidence" value="ECO:0007669"/>
    <property type="project" value="InterPro"/>
</dbReference>
<dbReference type="RefSeq" id="XP_022761618.1">
    <property type="nucleotide sequence ID" value="XM_022905883.1"/>
</dbReference>
<evidence type="ECO:0000313" key="10">
    <source>
        <dbReference type="Proteomes" id="UP000515121"/>
    </source>
</evidence>
<gene>
    <name evidence="11" type="primary">LOC111307734</name>
</gene>
<name>A0A6P6A9U1_DURZI</name>
<keyword evidence="6" id="KW-0560">Oxidoreductase</keyword>
<dbReference type="AlphaFoldDB" id="A0A6P6A9U1"/>
<comment type="subcellular location">
    <subcellularLocation>
        <location evidence="1 8">Endoplasmic reticulum membrane</location>
        <topology evidence="1 8">Multi-pass membrane protein</topology>
    </subcellularLocation>
</comment>
<dbReference type="PROSITE" id="PS50845">
    <property type="entry name" value="RETICULON"/>
    <property type="match status" value="1"/>
</dbReference>
<evidence type="ECO:0000313" key="11">
    <source>
        <dbReference type="RefSeq" id="XP_022761618.1"/>
    </source>
</evidence>
<keyword evidence="3 8" id="KW-0812">Transmembrane</keyword>
<dbReference type="InterPro" id="IPR003388">
    <property type="entry name" value="Reticulon"/>
</dbReference>
<dbReference type="Gene3D" id="3.40.50.720">
    <property type="entry name" value="NAD(P)-binding Rossmann-like Domain"/>
    <property type="match status" value="1"/>
</dbReference>
<dbReference type="GeneID" id="111307734"/>
<protein>
    <recommendedName>
        <fullName evidence="8">Reticulon-like protein</fullName>
    </recommendedName>
</protein>
<dbReference type="PANTHER" id="PTHR43245">
    <property type="entry name" value="BIFUNCTIONAL POLYMYXIN RESISTANCE PROTEIN ARNA"/>
    <property type="match status" value="1"/>
</dbReference>
<evidence type="ECO:0000256" key="1">
    <source>
        <dbReference type="ARBA" id="ARBA00004477"/>
    </source>
</evidence>
<organism evidence="10 11">
    <name type="scientific">Durio zibethinus</name>
    <name type="common">Durian</name>
    <dbReference type="NCBI Taxonomy" id="66656"/>
    <lineage>
        <taxon>Eukaryota</taxon>
        <taxon>Viridiplantae</taxon>
        <taxon>Streptophyta</taxon>
        <taxon>Embryophyta</taxon>
        <taxon>Tracheophyta</taxon>
        <taxon>Spermatophyta</taxon>
        <taxon>Magnoliopsida</taxon>
        <taxon>eudicotyledons</taxon>
        <taxon>Gunneridae</taxon>
        <taxon>Pentapetalae</taxon>
        <taxon>rosids</taxon>
        <taxon>malvids</taxon>
        <taxon>Malvales</taxon>
        <taxon>Malvaceae</taxon>
        <taxon>Helicteroideae</taxon>
        <taxon>Durio</taxon>
    </lineage>
</organism>
<evidence type="ECO:0000256" key="5">
    <source>
        <dbReference type="ARBA" id="ARBA00022989"/>
    </source>
</evidence>
<evidence type="ECO:0000259" key="9">
    <source>
        <dbReference type="PROSITE" id="PS50845"/>
    </source>
</evidence>
<dbReference type="GO" id="GO:0016616">
    <property type="term" value="F:oxidoreductase activity, acting on the CH-OH group of donors, NAD or NADP as acceptor"/>
    <property type="evidence" value="ECO:0007669"/>
    <property type="project" value="InterPro"/>
</dbReference>
<dbReference type="Proteomes" id="UP000515121">
    <property type="component" value="Unplaced"/>
</dbReference>
<feature type="transmembrane region" description="Helical" evidence="8">
    <location>
        <begin position="433"/>
        <end position="456"/>
    </location>
</feature>
<evidence type="ECO:0000256" key="6">
    <source>
        <dbReference type="ARBA" id="ARBA00023002"/>
    </source>
</evidence>
<keyword evidence="5 8" id="KW-1133">Transmembrane helix</keyword>
<dbReference type="InterPro" id="IPR050177">
    <property type="entry name" value="Lipid_A_modif_metabolic_enz"/>
</dbReference>
<dbReference type="Pfam" id="PF02453">
    <property type="entry name" value="Reticulon"/>
    <property type="match status" value="1"/>
</dbReference>
<accession>A0A6P6A9U1</accession>
<proteinExistence type="inferred from homology"/>
<dbReference type="SUPFAM" id="SSF51735">
    <property type="entry name" value="NAD(P)-binding Rossmann-fold domains"/>
    <property type="match status" value="1"/>
</dbReference>
<keyword evidence="10" id="KW-1185">Reference proteome</keyword>
<dbReference type="GO" id="GO:0005789">
    <property type="term" value="C:endoplasmic reticulum membrane"/>
    <property type="evidence" value="ECO:0007669"/>
    <property type="project" value="UniProtKB-SubCell"/>
</dbReference>
<reference evidence="11" key="1">
    <citation type="submission" date="2025-08" db="UniProtKB">
        <authorList>
            <consortium name="RefSeq"/>
        </authorList>
    </citation>
    <scope>IDENTIFICATION</scope>
    <source>
        <tissue evidence="11">Fruit stalk</tissue>
    </source>
</reference>